<accession>A0A4C1TU45</accession>
<dbReference type="Proteomes" id="UP000299102">
    <property type="component" value="Unassembled WGS sequence"/>
</dbReference>
<dbReference type="STRING" id="151549.A0A4C1TU45"/>
<evidence type="ECO:0000259" key="1">
    <source>
        <dbReference type="Pfam" id="PF18701"/>
    </source>
</evidence>
<dbReference type="Pfam" id="PF18701">
    <property type="entry name" value="DUF5641"/>
    <property type="match status" value="1"/>
</dbReference>
<evidence type="ECO:0000313" key="2">
    <source>
        <dbReference type="EMBL" id="GBP17519.1"/>
    </source>
</evidence>
<sequence>MVTCEVRRHVLVTNKVVDSYNYLNIDYFSNWKRLYRAVATFILYMTKLKATGPLSAESFCVNYDMIQQAQRYLFKVAQETCFNREIVSLKHDESVERVNYKFPALHTNHLLLGSCDGYKPIYEDAGNLRLRWQKTQLFADQFRKRWLKEYVPIISRRIKWFAKVPPISIGAIVIVADENLPKRCWPKGKVIDTVVAKDGQVRRVTVKTQIGTMQRPVTKVAVLNIGEDHE</sequence>
<evidence type="ECO:0000313" key="3">
    <source>
        <dbReference type="Proteomes" id="UP000299102"/>
    </source>
</evidence>
<dbReference type="EMBL" id="BGZK01006316">
    <property type="protein sequence ID" value="GBP17519.1"/>
    <property type="molecule type" value="Genomic_DNA"/>
</dbReference>
<comment type="caution">
    <text evidence="2">The sequence shown here is derived from an EMBL/GenBank/DDBJ whole genome shotgun (WGS) entry which is preliminary data.</text>
</comment>
<name>A0A4C1TU45_EUMVA</name>
<feature type="domain" description="DUF5641" evidence="1">
    <location>
        <begin position="131"/>
        <end position="223"/>
    </location>
</feature>
<proteinExistence type="predicted"/>
<keyword evidence="3" id="KW-1185">Reference proteome</keyword>
<dbReference type="PANTHER" id="PTHR47331">
    <property type="entry name" value="PHD-TYPE DOMAIN-CONTAINING PROTEIN"/>
    <property type="match status" value="1"/>
</dbReference>
<dbReference type="InterPro" id="IPR040676">
    <property type="entry name" value="DUF5641"/>
</dbReference>
<organism evidence="2 3">
    <name type="scientific">Eumeta variegata</name>
    <name type="common">Bagworm moth</name>
    <name type="synonym">Eumeta japonica</name>
    <dbReference type="NCBI Taxonomy" id="151549"/>
    <lineage>
        <taxon>Eukaryota</taxon>
        <taxon>Metazoa</taxon>
        <taxon>Ecdysozoa</taxon>
        <taxon>Arthropoda</taxon>
        <taxon>Hexapoda</taxon>
        <taxon>Insecta</taxon>
        <taxon>Pterygota</taxon>
        <taxon>Neoptera</taxon>
        <taxon>Endopterygota</taxon>
        <taxon>Lepidoptera</taxon>
        <taxon>Glossata</taxon>
        <taxon>Ditrysia</taxon>
        <taxon>Tineoidea</taxon>
        <taxon>Psychidae</taxon>
        <taxon>Oiketicinae</taxon>
        <taxon>Eumeta</taxon>
    </lineage>
</organism>
<reference evidence="2 3" key="1">
    <citation type="journal article" date="2019" name="Commun. Biol.">
        <title>The bagworm genome reveals a unique fibroin gene that provides high tensile strength.</title>
        <authorList>
            <person name="Kono N."/>
            <person name="Nakamura H."/>
            <person name="Ohtoshi R."/>
            <person name="Tomita M."/>
            <person name="Numata K."/>
            <person name="Arakawa K."/>
        </authorList>
    </citation>
    <scope>NUCLEOTIDE SEQUENCE [LARGE SCALE GENOMIC DNA]</scope>
</reference>
<dbReference type="OrthoDB" id="8958038at2759"/>
<gene>
    <name evidence="2" type="ORF">EVAR_74113_1</name>
</gene>
<protein>
    <recommendedName>
        <fullName evidence="1">DUF5641 domain-containing protein</fullName>
    </recommendedName>
</protein>
<dbReference type="AlphaFoldDB" id="A0A4C1TU45"/>